<dbReference type="PANTHER" id="PTHR30055:SF234">
    <property type="entry name" value="HTH-TYPE TRANSCRIPTIONAL REGULATOR BETI"/>
    <property type="match status" value="1"/>
</dbReference>
<name>A0ABP7ANX2_9ACTN</name>
<sequence length="214" mass="23422">MDHVAQEFGVTQLRLLDAAERLYAEHGLAAVSNRQISEAAGQANTAAVSYHFGSKTDLLTAITRRHAGPIDVIRQDMLDRCRDGAPLRDRVACLVTPLTRHLDDLGPPTWYARFSEQLFTDPQLRAVVVRDGVRSPTMVRALNGLSGALPVLPPAVRLTRSEMARSLLVHVTAEHERALAHERDGGRPTWQSMSDHLVDAMVGLLVAPTTQPTA</sequence>
<dbReference type="SUPFAM" id="SSF46689">
    <property type="entry name" value="Homeodomain-like"/>
    <property type="match status" value="1"/>
</dbReference>
<comment type="caution">
    <text evidence="5">The sequence shown here is derived from an EMBL/GenBank/DDBJ whole genome shotgun (WGS) entry which is preliminary data.</text>
</comment>
<proteinExistence type="predicted"/>
<dbReference type="Gene3D" id="1.10.357.10">
    <property type="entry name" value="Tetracycline Repressor, domain 2"/>
    <property type="match status" value="1"/>
</dbReference>
<dbReference type="EMBL" id="BAAAZO010000012">
    <property type="protein sequence ID" value="GAA3636479.1"/>
    <property type="molecule type" value="Genomic_DNA"/>
</dbReference>
<dbReference type="Proteomes" id="UP001501074">
    <property type="component" value="Unassembled WGS sequence"/>
</dbReference>
<dbReference type="Pfam" id="PF00440">
    <property type="entry name" value="TetR_N"/>
    <property type="match status" value="1"/>
</dbReference>
<protein>
    <submittedName>
        <fullName evidence="5">TetR family transcriptional regulator</fullName>
    </submittedName>
</protein>
<feature type="domain" description="HTH tetR-type" evidence="4">
    <location>
        <begin position="15"/>
        <end position="62"/>
    </location>
</feature>
<evidence type="ECO:0000313" key="6">
    <source>
        <dbReference type="Proteomes" id="UP001501074"/>
    </source>
</evidence>
<dbReference type="PANTHER" id="PTHR30055">
    <property type="entry name" value="HTH-TYPE TRANSCRIPTIONAL REGULATOR RUTR"/>
    <property type="match status" value="1"/>
</dbReference>
<keyword evidence="2" id="KW-0238">DNA-binding</keyword>
<dbReference type="InterPro" id="IPR009057">
    <property type="entry name" value="Homeodomain-like_sf"/>
</dbReference>
<evidence type="ECO:0000259" key="4">
    <source>
        <dbReference type="Pfam" id="PF00440"/>
    </source>
</evidence>
<keyword evidence="1" id="KW-0805">Transcription regulation</keyword>
<dbReference type="InterPro" id="IPR050109">
    <property type="entry name" value="HTH-type_TetR-like_transc_reg"/>
</dbReference>
<keyword evidence="3" id="KW-0804">Transcription</keyword>
<organism evidence="5 6">
    <name type="scientific">Kineosporia mesophila</name>
    <dbReference type="NCBI Taxonomy" id="566012"/>
    <lineage>
        <taxon>Bacteria</taxon>
        <taxon>Bacillati</taxon>
        <taxon>Actinomycetota</taxon>
        <taxon>Actinomycetes</taxon>
        <taxon>Kineosporiales</taxon>
        <taxon>Kineosporiaceae</taxon>
        <taxon>Kineosporia</taxon>
    </lineage>
</organism>
<evidence type="ECO:0000313" key="5">
    <source>
        <dbReference type="EMBL" id="GAA3636479.1"/>
    </source>
</evidence>
<evidence type="ECO:0000256" key="1">
    <source>
        <dbReference type="ARBA" id="ARBA00023015"/>
    </source>
</evidence>
<reference evidence="6" key="1">
    <citation type="journal article" date="2019" name="Int. J. Syst. Evol. Microbiol.">
        <title>The Global Catalogue of Microorganisms (GCM) 10K type strain sequencing project: providing services to taxonomists for standard genome sequencing and annotation.</title>
        <authorList>
            <consortium name="The Broad Institute Genomics Platform"/>
            <consortium name="The Broad Institute Genome Sequencing Center for Infectious Disease"/>
            <person name="Wu L."/>
            <person name="Ma J."/>
        </authorList>
    </citation>
    <scope>NUCLEOTIDE SEQUENCE [LARGE SCALE GENOMIC DNA]</scope>
    <source>
        <strain evidence="6">JCM 16902</strain>
    </source>
</reference>
<dbReference type="InterPro" id="IPR001647">
    <property type="entry name" value="HTH_TetR"/>
</dbReference>
<evidence type="ECO:0000256" key="2">
    <source>
        <dbReference type="ARBA" id="ARBA00023125"/>
    </source>
</evidence>
<accession>A0ABP7ANX2</accession>
<gene>
    <name evidence="5" type="ORF">GCM10022223_63660</name>
</gene>
<keyword evidence="6" id="KW-1185">Reference proteome</keyword>
<dbReference type="RefSeq" id="WP_231481911.1">
    <property type="nucleotide sequence ID" value="NZ_BAAAZO010000012.1"/>
</dbReference>
<evidence type="ECO:0000256" key="3">
    <source>
        <dbReference type="ARBA" id="ARBA00023163"/>
    </source>
</evidence>